<keyword evidence="6" id="KW-0051">Antiviral defense</keyword>
<evidence type="ECO:0000256" key="1">
    <source>
        <dbReference type="ARBA" id="ARBA00022722"/>
    </source>
</evidence>
<evidence type="ECO:0000256" key="6">
    <source>
        <dbReference type="ARBA" id="ARBA00023118"/>
    </source>
</evidence>
<reference evidence="8" key="1">
    <citation type="submission" date="2017-04" db="EMBL/GenBank/DDBJ databases">
        <title>Genome deletions in a multicellular cyanobacterial endosymbiont for morphological adaptation in marine diatoms.</title>
        <authorList>
            <person name="Wang Y."/>
            <person name="Gao H."/>
            <person name="Li R."/>
            <person name="Xu X."/>
        </authorList>
    </citation>
    <scope>NUCLEOTIDE SEQUENCE</scope>
    <source>
        <strain evidence="8">FACHB 800</strain>
    </source>
</reference>
<evidence type="ECO:0000313" key="9">
    <source>
        <dbReference type="Proteomes" id="UP000683511"/>
    </source>
</evidence>
<dbReference type="KEGG" id="rsin:B6N60_03653"/>
<dbReference type="GO" id="GO:0004521">
    <property type="term" value="F:RNA endonuclease activity"/>
    <property type="evidence" value="ECO:0007669"/>
    <property type="project" value="InterPro"/>
</dbReference>
<dbReference type="Proteomes" id="UP000683511">
    <property type="component" value="Chromosome"/>
</dbReference>
<evidence type="ECO:0000256" key="2">
    <source>
        <dbReference type="ARBA" id="ARBA00022723"/>
    </source>
</evidence>
<proteinExistence type="predicted"/>
<sequence length="50" mass="5740">MGAPLAKLIQPDTDSIRFYYLCQYFLLNLDFLMVSGILGLLFYFPYPASV</sequence>
<dbReference type="EMBL" id="CP021056">
    <property type="protein sequence ID" value="QXE24943.1"/>
    <property type="molecule type" value="Genomic_DNA"/>
</dbReference>
<evidence type="ECO:0000256" key="5">
    <source>
        <dbReference type="ARBA" id="ARBA00022842"/>
    </source>
</evidence>
<evidence type="ECO:0000256" key="4">
    <source>
        <dbReference type="ARBA" id="ARBA00022801"/>
    </source>
</evidence>
<keyword evidence="1" id="KW-0540">Nuclease</keyword>
<evidence type="ECO:0000313" key="8">
    <source>
        <dbReference type="EMBL" id="QXE24943.1"/>
    </source>
</evidence>
<gene>
    <name evidence="8" type="ORF">B6N60_03653</name>
</gene>
<dbReference type="GO" id="GO:0043571">
    <property type="term" value="P:maintenance of CRISPR repeat elements"/>
    <property type="evidence" value="ECO:0007669"/>
    <property type="project" value="InterPro"/>
</dbReference>
<keyword evidence="5" id="KW-0460">Magnesium</keyword>
<dbReference type="AlphaFoldDB" id="A0A975Y664"/>
<keyword evidence="7" id="KW-1133">Transmembrane helix</keyword>
<evidence type="ECO:0000256" key="7">
    <source>
        <dbReference type="SAM" id="Phobius"/>
    </source>
</evidence>
<keyword evidence="2" id="KW-0479">Metal-binding</keyword>
<protein>
    <submittedName>
        <fullName evidence="8">Uncharacterized protein</fullName>
    </submittedName>
</protein>
<keyword evidence="3" id="KW-0255">Endonuclease</keyword>
<dbReference type="InterPro" id="IPR021127">
    <property type="entry name" value="CRISPR_associated_Cas2"/>
</dbReference>
<keyword evidence="7" id="KW-0472">Membrane</keyword>
<feature type="transmembrane region" description="Helical" evidence="7">
    <location>
        <begin position="21"/>
        <end position="44"/>
    </location>
</feature>
<organism evidence="8 9">
    <name type="scientific">Richelia sinica FACHB-800</name>
    <dbReference type="NCBI Taxonomy" id="1357546"/>
    <lineage>
        <taxon>Bacteria</taxon>
        <taxon>Bacillati</taxon>
        <taxon>Cyanobacteriota</taxon>
        <taxon>Cyanophyceae</taxon>
        <taxon>Nostocales</taxon>
        <taxon>Nostocaceae</taxon>
        <taxon>Richelia</taxon>
    </lineage>
</organism>
<keyword evidence="9" id="KW-1185">Reference proteome</keyword>
<dbReference type="CDD" id="cd09725">
    <property type="entry name" value="Cas2_I_II_III"/>
    <property type="match status" value="1"/>
</dbReference>
<keyword evidence="7" id="KW-0812">Transmembrane</keyword>
<name>A0A975Y664_9NOST</name>
<evidence type="ECO:0000256" key="3">
    <source>
        <dbReference type="ARBA" id="ARBA00022759"/>
    </source>
</evidence>
<accession>A0A975Y664</accession>
<keyword evidence="4" id="KW-0378">Hydrolase</keyword>